<evidence type="ECO:0000313" key="1">
    <source>
        <dbReference type="EMBL" id="KAL0305060.1"/>
    </source>
</evidence>
<comment type="caution">
    <text evidence="1">The sequence shown here is derived from an EMBL/GenBank/DDBJ whole genome shotgun (WGS) entry which is preliminary data.</text>
</comment>
<proteinExistence type="predicted"/>
<name>A0AAW2KDN2_9LAMI</name>
<gene>
    <name evidence="1" type="ORF">Sangu_3053700</name>
</gene>
<reference evidence="1" key="2">
    <citation type="journal article" date="2024" name="Plant">
        <title>Genomic evolution and insights into agronomic trait innovations of Sesamum species.</title>
        <authorList>
            <person name="Miao H."/>
            <person name="Wang L."/>
            <person name="Qu L."/>
            <person name="Liu H."/>
            <person name="Sun Y."/>
            <person name="Le M."/>
            <person name="Wang Q."/>
            <person name="Wei S."/>
            <person name="Zheng Y."/>
            <person name="Lin W."/>
            <person name="Duan Y."/>
            <person name="Cao H."/>
            <person name="Xiong S."/>
            <person name="Wang X."/>
            <person name="Wei L."/>
            <person name="Li C."/>
            <person name="Ma Q."/>
            <person name="Ju M."/>
            <person name="Zhao R."/>
            <person name="Li G."/>
            <person name="Mu C."/>
            <person name="Tian Q."/>
            <person name="Mei H."/>
            <person name="Zhang T."/>
            <person name="Gao T."/>
            <person name="Zhang H."/>
        </authorList>
    </citation>
    <scope>NUCLEOTIDE SEQUENCE</scope>
    <source>
        <strain evidence="1">G01</strain>
    </source>
</reference>
<dbReference type="EMBL" id="JACGWK010000154">
    <property type="protein sequence ID" value="KAL0305060.1"/>
    <property type="molecule type" value="Genomic_DNA"/>
</dbReference>
<protein>
    <submittedName>
        <fullName evidence="1">Uncharacterized protein</fullName>
    </submittedName>
</protein>
<dbReference type="AlphaFoldDB" id="A0AAW2KDN2"/>
<sequence length="188" mass="21857">MLAKQWWRLWRYLEKLISRVLRARYFPAGDIFRASLRSRLSLTWHGLMAAHYLFCSGCHWRVGSATQIRVWHDPCLPRPRSFRPITPPPPDLASIRVSDLIDLVSKDWWVERVQQLFWPCGSTAILATPLSRVGETDLLVWHYSKDGSFSVRSAYHLALSLEDNPSSSSLAEGEVSWWRKVWQARVPK</sequence>
<accession>A0AAW2KDN2</accession>
<organism evidence="1">
    <name type="scientific">Sesamum angustifolium</name>
    <dbReference type="NCBI Taxonomy" id="2727405"/>
    <lineage>
        <taxon>Eukaryota</taxon>
        <taxon>Viridiplantae</taxon>
        <taxon>Streptophyta</taxon>
        <taxon>Embryophyta</taxon>
        <taxon>Tracheophyta</taxon>
        <taxon>Spermatophyta</taxon>
        <taxon>Magnoliopsida</taxon>
        <taxon>eudicotyledons</taxon>
        <taxon>Gunneridae</taxon>
        <taxon>Pentapetalae</taxon>
        <taxon>asterids</taxon>
        <taxon>lamiids</taxon>
        <taxon>Lamiales</taxon>
        <taxon>Pedaliaceae</taxon>
        <taxon>Sesamum</taxon>
    </lineage>
</organism>
<reference evidence="1" key="1">
    <citation type="submission" date="2020-06" db="EMBL/GenBank/DDBJ databases">
        <authorList>
            <person name="Li T."/>
            <person name="Hu X."/>
            <person name="Zhang T."/>
            <person name="Song X."/>
            <person name="Zhang H."/>
            <person name="Dai N."/>
            <person name="Sheng W."/>
            <person name="Hou X."/>
            <person name="Wei L."/>
        </authorList>
    </citation>
    <scope>NUCLEOTIDE SEQUENCE</scope>
    <source>
        <strain evidence="1">G01</strain>
        <tissue evidence="1">Leaf</tissue>
    </source>
</reference>